<name>V4C122_LOTGI</name>
<dbReference type="Proteomes" id="UP000030746">
    <property type="component" value="Unassembled WGS sequence"/>
</dbReference>
<dbReference type="HOGENOM" id="CLU_834934_0_0_1"/>
<gene>
    <name evidence="1" type="ORF">LOTGIDRAFT_160925</name>
</gene>
<dbReference type="PANTHER" id="PTHR46704:SF9">
    <property type="entry name" value="BHLH DOMAIN-CONTAINING PROTEIN"/>
    <property type="match status" value="1"/>
</dbReference>
<dbReference type="EMBL" id="KB201701">
    <property type="protein sequence ID" value="ESO95159.1"/>
    <property type="molecule type" value="Genomic_DNA"/>
</dbReference>
<dbReference type="OrthoDB" id="6141669at2759"/>
<dbReference type="CTD" id="20238532"/>
<dbReference type="KEGG" id="lgi:LOTGIDRAFT_160925"/>
<sequence>MYIKDVLPMQRICYMDPISRSPTNNDVVKETMIRTMNVARETGQDYSIVTYDLAVALKAYSIQAIESPMFDNLLIMLGNFHVELDFYGAVGTLINETGIEFILTEADILAEGSMMGFIKGKFYNCCTRIHELLANVLEQKLYQLFLLDLPEEEYESVVLVMHTLPSNASQAEVHLLDPVVLQHLEKYEEFFQMIIDGSQGPTAQFWATYIFLINRLHRELQRCVKTNDVNSYINVFPMILGVFFSLNRPNYARWGTLFLQKLKSCDPKLIEILEKGAFSVRRTTKDYSRSAVDLSLEQSVNRDAASQMKGIVAFRNCHAKVVVKHDPESYGCN</sequence>
<reference evidence="1 2" key="1">
    <citation type="journal article" date="2013" name="Nature">
        <title>Insights into bilaterian evolution from three spiralian genomes.</title>
        <authorList>
            <person name="Simakov O."/>
            <person name="Marletaz F."/>
            <person name="Cho S.J."/>
            <person name="Edsinger-Gonzales E."/>
            <person name="Havlak P."/>
            <person name="Hellsten U."/>
            <person name="Kuo D.H."/>
            <person name="Larsson T."/>
            <person name="Lv J."/>
            <person name="Arendt D."/>
            <person name="Savage R."/>
            <person name="Osoegawa K."/>
            <person name="de Jong P."/>
            <person name="Grimwood J."/>
            <person name="Chapman J.A."/>
            <person name="Shapiro H."/>
            <person name="Aerts A."/>
            <person name="Otillar R.P."/>
            <person name="Terry A.Y."/>
            <person name="Boore J.L."/>
            <person name="Grigoriev I.V."/>
            <person name="Lindberg D.R."/>
            <person name="Seaver E.C."/>
            <person name="Weisblat D.A."/>
            <person name="Putnam N.H."/>
            <person name="Rokhsar D.S."/>
        </authorList>
    </citation>
    <scope>NUCLEOTIDE SEQUENCE [LARGE SCALE GENOMIC DNA]</scope>
</reference>
<organism evidence="1 2">
    <name type="scientific">Lottia gigantea</name>
    <name type="common">Giant owl limpet</name>
    <dbReference type="NCBI Taxonomy" id="225164"/>
    <lineage>
        <taxon>Eukaryota</taxon>
        <taxon>Metazoa</taxon>
        <taxon>Spiralia</taxon>
        <taxon>Lophotrochozoa</taxon>
        <taxon>Mollusca</taxon>
        <taxon>Gastropoda</taxon>
        <taxon>Patellogastropoda</taxon>
        <taxon>Lottioidea</taxon>
        <taxon>Lottiidae</taxon>
        <taxon>Lottia</taxon>
    </lineage>
</organism>
<dbReference type="RefSeq" id="XP_009054347.1">
    <property type="nucleotide sequence ID" value="XM_009056099.1"/>
</dbReference>
<accession>V4C122</accession>
<protein>
    <submittedName>
        <fullName evidence="1">Uncharacterized protein</fullName>
    </submittedName>
</protein>
<dbReference type="PANTHER" id="PTHR46704">
    <property type="entry name" value="CXC DOMAIN-CONTAINING PROTEIN-RELATED"/>
    <property type="match status" value="1"/>
</dbReference>
<dbReference type="GeneID" id="20238532"/>
<keyword evidence="2" id="KW-1185">Reference proteome</keyword>
<dbReference type="AlphaFoldDB" id="V4C122"/>
<evidence type="ECO:0000313" key="1">
    <source>
        <dbReference type="EMBL" id="ESO95159.1"/>
    </source>
</evidence>
<evidence type="ECO:0000313" key="2">
    <source>
        <dbReference type="Proteomes" id="UP000030746"/>
    </source>
</evidence>
<dbReference type="OMA" id="FHIMLAY"/>
<proteinExistence type="predicted"/>